<dbReference type="Pfam" id="PF03547">
    <property type="entry name" value="Mem_trans"/>
    <property type="match status" value="1"/>
</dbReference>
<keyword evidence="5 8" id="KW-0812">Transmembrane</keyword>
<comment type="subcellular location">
    <subcellularLocation>
        <location evidence="1">Cell membrane</location>
        <topology evidence="1">Multi-pass membrane protein</topology>
    </subcellularLocation>
</comment>
<dbReference type="Proteomes" id="UP000626370">
    <property type="component" value="Unassembled WGS sequence"/>
</dbReference>
<evidence type="ECO:0000256" key="8">
    <source>
        <dbReference type="SAM" id="Phobius"/>
    </source>
</evidence>
<dbReference type="InterPro" id="IPR004776">
    <property type="entry name" value="Mem_transp_PIN-like"/>
</dbReference>
<dbReference type="RefSeq" id="WP_189376097.1">
    <property type="nucleotide sequence ID" value="NZ_BNAH01000001.1"/>
</dbReference>
<gene>
    <name evidence="9" type="ORF">GCM10011501_00590</name>
</gene>
<evidence type="ECO:0000256" key="5">
    <source>
        <dbReference type="ARBA" id="ARBA00022692"/>
    </source>
</evidence>
<feature type="transmembrane region" description="Helical" evidence="8">
    <location>
        <begin position="255"/>
        <end position="277"/>
    </location>
</feature>
<evidence type="ECO:0000313" key="9">
    <source>
        <dbReference type="EMBL" id="GHE77057.1"/>
    </source>
</evidence>
<protein>
    <submittedName>
        <fullName evidence="9">Malonate transporter</fullName>
    </submittedName>
</protein>
<proteinExistence type="inferred from homology"/>
<dbReference type="PANTHER" id="PTHR36838:SF3">
    <property type="entry name" value="TRANSPORTER AUXIN EFFLUX CARRIER EC FAMILY"/>
    <property type="match status" value="1"/>
</dbReference>
<keyword evidence="7 8" id="KW-0472">Membrane</keyword>
<keyword evidence="4" id="KW-1003">Cell membrane</keyword>
<evidence type="ECO:0000256" key="6">
    <source>
        <dbReference type="ARBA" id="ARBA00022989"/>
    </source>
</evidence>
<keyword evidence="10" id="KW-1185">Reference proteome</keyword>
<feature type="transmembrane region" description="Helical" evidence="8">
    <location>
        <begin position="170"/>
        <end position="187"/>
    </location>
</feature>
<comment type="caution">
    <text evidence="9">The sequence shown here is derived from an EMBL/GenBank/DDBJ whole genome shotgun (WGS) entry which is preliminary data.</text>
</comment>
<dbReference type="Gene3D" id="1.20.1530.20">
    <property type="match status" value="1"/>
</dbReference>
<comment type="similarity">
    <text evidence="2">Belongs to the auxin efflux carrier (TC 2.A.69) family.</text>
</comment>
<organism evidence="9 10">
    <name type="scientific">Thalassotalea profundi</name>
    <dbReference type="NCBI Taxonomy" id="2036687"/>
    <lineage>
        <taxon>Bacteria</taxon>
        <taxon>Pseudomonadati</taxon>
        <taxon>Pseudomonadota</taxon>
        <taxon>Gammaproteobacteria</taxon>
        <taxon>Alteromonadales</taxon>
        <taxon>Colwelliaceae</taxon>
        <taxon>Thalassotalea</taxon>
    </lineage>
</organism>
<feature type="transmembrane region" description="Helical" evidence="8">
    <location>
        <begin position="37"/>
        <end position="58"/>
    </location>
</feature>
<feature type="transmembrane region" description="Helical" evidence="8">
    <location>
        <begin position="98"/>
        <end position="122"/>
    </location>
</feature>
<name>A0ABQ3IGB9_9GAMM</name>
<feature type="transmembrane region" description="Helical" evidence="8">
    <location>
        <begin position="128"/>
        <end position="149"/>
    </location>
</feature>
<evidence type="ECO:0000256" key="4">
    <source>
        <dbReference type="ARBA" id="ARBA00022475"/>
    </source>
</evidence>
<accession>A0ABQ3IGB9</accession>
<sequence>MNVIEIIFPLALICALGYSCAKLAWLSKQDIDAISKLTFKLLIPIFLFQKMSTAQLAGNVNINYFLAFYGPLLLTYTIAFTINYCFHGIHKRHSAPSGVFALGASYSNTVIVGIPVLLAAFGDKAISLVFLIITFHSALLFTITGVLGINNNSQNASTNTLWSKLAQQTVFNPLVASITLGLIVNLLPINLPTILNNALILLGSPAIALALFLLGCSLTFYRIRQQKYFIIAASIIKLILLPTLVYITSKYLLQLPFEVICTLVIISSCPTGVNAYLIAKSQNIQRETVAGTIVASTLGCLITIPCWLWFLSMDKM</sequence>
<feature type="transmembrane region" description="Helical" evidence="8">
    <location>
        <begin position="289"/>
        <end position="310"/>
    </location>
</feature>
<feature type="transmembrane region" description="Helical" evidence="8">
    <location>
        <begin position="6"/>
        <end position="25"/>
    </location>
</feature>
<evidence type="ECO:0000313" key="10">
    <source>
        <dbReference type="Proteomes" id="UP000626370"/>
    </source>
</evidence>
<dbReference type="InterPro" id="IPR038770">
    <property type="entry name" value="Na+/solute_symporter_sf"/>
</dbReference>
<evidence type="ECO:0000256" key="3">
    <source>
        <dbReference type="ARBA" id="ARBA00022448"/>
    </source>
</evidence>
<dbReference type="PANTHER" id="PTHR36838">
    <property type="entry name" value="AUXIN EFFLUX CARRIER FAMILY PROTEIN"/>
    <property type="match status" value="1"/>
</dbReference>
<evidence type="ECO:0000256" key="7">
    <source>
        <dbReference type="ARBA" id="ARBA00023136"/>
    </source>
</evidence>
<evidence type="ECO:0000256" key="2">
    <source>
        <dbReference type="ARBA" id="ARBA00010145"/>
    </source>
</evidence>
<evidence type="ECO:0000256" key="1">
    <source>
        <dbReference type="ARBA" id="ARBA00004651"/>
    </source>
</evidence>
<dbReference type="EMBL" id="BNAH01000001">
    <property type="protein sequence ID" value="GHE77057.1"/>
    <property type="molecule type" value="Genomic_DNA"/>
</dbReference>
<keyword evidence="3" id="KW-0813">Transport</keyword>
<feature type="transmembrane region" description="Helical" evidence="8">
    <location>
        <begin position="64"/>
        <end position="86"/>
    </location>
</feature>
<keyword evidence="6 8" id="KW-1133">Transmembrane helix</keyword>
<reference evidence="10" key="1">
    <citation type="journal article" date="2019" name="Int. J. Syst. Evol. Microbiol.">
        <title>The Global Catalogue of Microorganisms (GCM) 10K type strain sequencing project: providing services to taxonomists for standard genome sequencing and annotation.</title>
        <authorList>
            <consortium name="The Broad Institute Genomics Platform"/>
            <consortium name="The Broad Institute Genome Sequencing Center for Infectious Disease"/>
            <person name="Wu L."/>
            <person name="Ma J."/>
        </authorList>
    </citation>
    <scope>NUCLEOTIDE SEQUENCE [LARGE SCALE GENOMIC DNA]</scope>
    <source>
        <strain evidence="10">CGMCC 1.15922</strain>
    </source>
</reference>
<feature type="transmembrane region" description="Helical" evidence="8">
    <location>
        <begin position="228"/>
        <end position="249"/>
    </location>
</feature>
<feature type="transmembrane region" description="Helical" evidence="8">
    <location>
        <begin position="199"/>
        <end position="221"/>
    </location>
</feature>